<evidence type="ECO:0000313" key="2">
    <source>
        <dbReference type="Proteomes" id="UP000028523"/>
    </source>
</evidence>
<protein>
    <submittedName>
        <fullName evidence="1">Uncharacterized protein</fullName>
    </submittedName>
</protein>
<organism evidence="1 2">
    <name type="scientific">Malacoplasma iowae DK-CPA</name>
    <dbReference type="NCBI Taxonomy" id="1394179"/>
    <lineage>
        <taxon>Bacteria</taxon>
        <taxon>Bacillati</taxon>
        <taxon>Mycoplasmatota</taxon>
        <taxon>Mycoplasmoidales</taxon>
        <taxon>Mycoplasmoidaceae</taxon>
        <taxon>Malacoplasma</taxon>
    </lineage>
</organism>
<proteinExistence type="predicted"/>
<dbReference type="RefSeq" id="WP_004024621.1">
    <property type="nucleotide sequence ID" value="NZ_AWQU01000080.1"/>
</dbReference>
<dbReference type="EMBL" id="AWQU01000080">
    <property type="protein sequence ID" value="KFB07513.1"/>
    <property type="molecule type" value="Genomic_DNA"/>
</dbReference>
<gene>
    <name evidence="1" type="ORF">P271_353</name>
</gene>
<evidence type="ECO:0000313" key="1">
    <source>
        <dbReference type="EMBL" id="KFB07513.1"/>
    </source>
</evidence>
<dbReference type="Proteomes" id="UP000028523">
    <property type="component" value="Unassembled WGS sequence"/>
</dbReference>
<comment type="caution">
    <text evidence="1">The sequence shown here is derived from an EMBL/GenBank/DDBJ whole genome shotgun (WGS) entry which is preliminary data.</text>
</comment>
<sequence length="97" mass="11794">MKHLKNNLKKITFKDLFILFWAFICFKIKEQAIFDIDNIAIYFANDYLDIYYNEKKVEFSFAFNSPELKAVEDVNVTETIFLILNYYYLDIFRSKNF</sequence>
<keyword evidence="2" id="KW-1185">Reference proteome</keyword>
<accession>A0A084U3H7</accession>
<dbReference type="AlphaFoldDB" id="A0A084U3H7"/>
<dbReference type="GeneID" id="96867224"/>
<name>A0A084U3H7_MALIO</name>
<reference evidence="1 2" key="1">
    <citation type="journal article" date="2014" name="PLoS ONE">
        <title>Reduction of Hydrogen Peroxide Accumulation and Toxicity by a Catalase from Mycoplasma iowae.</title>
        <authorList>
            <person name="Pritchard R.E."/>
            <person name="Prassinos A.J."/>
            <person name="Osborne J.D."/>
            <person name="Raviv Z."/>
            <person name="Balish M.F."/>
        </authorList>
    </citation>
    <scope>NUCLEOTIDE SEQUENCE [LARGE SCALE GENOMIC DNA]</scope>
    <source>
        <strain evidence="1 2">DK-CPA</strain>
    </source>
</reference>